<dbReference type="InterPro" id="IPR036369">
    <property type="entry name" value="HIPIP_sf"/>
</dbReference>
<keyword evidence="3" id="KW-0479">Metal-binding</keyword>
<protein>
    <submittedName>
        <fullName evidence="9">Iron oxidase</fullName>
    </submittedName>
</protein>
<proteinExistence type="predicted"/>
<keyword evidence="4" id="KW-0249">Electron transport</keyword>
<feature type="chain" id="PRO_5024375679" evidence="7">
    <location>
        <begin position="30"/>
        <end position="88"/>
    </location>
</feature>
<dbReference type="GO" id="GO:0009055">
    <property type="term" value="F:electron transfer activity"/>
    <property type="evidence" value="ECO:0007669"/>
    <property type="project" value="InterPro"/>
</dbReference>
<dbReference type="Proteomes" id="UP000325255">
    <property type="component" value="Unassembled WGS sequence"/>
</dbReference>
<dbReference type="GO" id="GO:0046872">
    <property type="term" value="F:metal ion binding"/>
    <property type="evidence" value="ECO:0007669"/>
    <property type="project" value="UniProtKB-KW"/>
</dbReference>
<keyword evidence="10" id="KW-1185">Reference proteome</keyword>
<evidence type="ECO:0000256" key="4">
    <source>
        <dbReference type="ARBA" id="ARBA00022982"/>
    </source>
</evidence>
<feature type="signal peptide" evidence="7">
    <location>
        <begin position="1"/>
        <end position="29"/>
    </location>
</feature>
<evidence type="ECO:0000256" key="6">
    <source>
        <dbReference type="ARBA" id="ARBA00023014"/>
    </source>
</evidence>
<evidence type="ECO:0000256" key="3">
    <source>
        <dbReference type="ARBA" id="ARBA00022723"/>
    </source>
</evidence>
<dbReference type="Gene3D" id="4.10.490.10">
    <property type="entry name" value="High potential iron-sulphur protein"/>
    <property type="match status" value="1"/>
</dbReference>
<evidence type="ECO:0000256" key="2">
    <source>
        <dbReference type="ARBA" id="ARBA00022485"/>
    </source>
</evidence>
<keyword evidence="6" id="KW-0411">Iron-sulfur</keyword>
<gene>
    <name evidence="9" type="ORF">F1189_07610</name>
</gene>
<sequence length="88" mass="9298">MSKDCKMVASRRSMLQAGVAVLTAGAAVAATEAKAQQKLEKSIVMYQDKPKGDQQCDKCLHWQAPKSCAIIAGDISPTGWCGAFAPKA</sequence>
<reference evidence="9 10" key="1">
    <citation type="submission" date="2019-09" db="EMBL/GenBank/DDBJ databases">
        <title>Genome sequence of Rhodovastum atsumiense, a diverse member of the Acetobacteraceae family of non-sulfur purple photosynthetic bacteria.</title>
        <authorList>
            <person name="Meyer T."/>
            <person name="Kyndt J."/>
        </authorList>
    </citation>
    <scope>NUCLEOTIDE SEQUENCE [LARGE SCALE GENOMIC DNA]</scope>
    <source>
        <strain evidence="9 10">DSM 21279</strain>
    </source>
</reference>
<evidence type="ECO:0000259" key="8">
    <source>
        <dbReference type="PROSITE" id="PS51373"/>
    </source>
</evidence>
<keyword evidence="2" id="KW-0004">4Fe-4S</keyword>
<evidence type="ECO:0000256" key="5">
    <source>
        <dbReference type="ARBA" id="ARBA00023004"/>
    </source>
</evidence>
<organism evidence="9 10">
    <name type="scientific">Rhodovastum atsumiense</name>
    <dbReference type="NCBI Taxonomy" id="504468"/>
    <lineage>
        <taxon>Bacteria</taxon>
        <taxon>Pseudomonadati</taxon>
        <taxon>Pseudomonadota</taxon>
        <taxon>Alphaproteobacteria</taxon>
        <taxon>Acetobacterales</taxon>
        <taxon>Acetobacteraceae</taxon>
        <taxon>Rhodovastum</taxon>
    </lineage>
</organism>
<accession>A0A5M6IZU0</accession>
<dbReference type="AlphaFoldDB" id="A0A5M6IZU0"/>
<dbReference type="RefSeq" id="WP_250265662.1">
    <property type="nucleotide sequence ID" value="NZ_OW485601.1"/>
</dbReference>
<dbReference type="PROSITE" id="PS51318">
    <property type="entry name" value="TAT"/>
    <property type="match status" value="1"/>
</dbReference>
<dbReference type="GO" id="GO:0019646">
    <property type="term" value="P:aerobic electron transport chain"/>
    <property type="evidence" value="ECO:0007669"/>
    <property type="project" value="InterPro"/>
</dbReference>
<comment type="caution">
    <text evidence="9">The sequence shown here is derived from an EMBL/GenBank/DDBJ whole genome shotgun (WGS) entry which is preliminary data.</text>
</comment>
<dbReference type="PROSITE" id="PS51373">
    <property type="entry name" value="HIPIP"/>
    <property type="match status" value="1"/>
</dbReference>
<evidence type="ECO:0000313" key="9">
    <source>
        <dbReference type="EMBL" id="KAA5612895.1"/>
    </source>
</evidence>
<dbReference type="InterPro" id="IPR006311">
    <property type="entry name" value="TAT_signal"/>
</dbReference>
<evidence type="ECO:0000313" key="10">
    <source>
        <dbReference type="Proteomes" id="UP000325255"/>
    </source>
</evidence>
<dbReference type="GO" id="GO:0051539">
    <property type="term" value="F:4 iron, 4 sulfur cluster binding"/>
    <property type="evidence" value="ECO:0007669"/>
    <property type="project" value="UniProtKB-KW"/>
</dbReference>
<keyword evidence="7" id="KW-0732">Signal</keyword>
<evidence type="ECO:0000256" key="7">
    <source>
        <dbReference type="SAM" id="SignalP"/>
    </source>
</evidence>
<dbReference type="InterPro" id="IPR000170">
    <property type="entry name" value="High_potential_FeS_prot"/>
</dbReference>
<dbReference type="EMBL" id="VWPK01000009">
    <property type="protein sequence ID" value="KAA5612895.1"/>
    <property type="molecule type" value="Genomic_DNA"/>
</dbReference>
<name>A0A5M6IZU0_9PROT</name>
<dbReference type="SUPFAM" id="SSF57652">
    <property type="entry name" value="HIPIP (high potential iron protein)"/>
    <property type="match status" value="1"/>
</dbReference>
<evidence type="ECO:0000256" key="1">
    <source>
        <dbReference type="ARBA" id="ARBA00022448"/>
    </source>
</evidence>
<keyword evidence="5" id="KW-0408">Iron</keyword>
<feature type="domain" description="High potential iron-sulfur proteins family profile" evidence="8">
    <location>
        <begin position="23"/>
        <end position="88"/>
    </location>
</feature>
<keyword evidence="1" id="KW-0813">Transport</keyword>